<sequence length="159" mass="17575">MHTSSRPDDAHPYLRAASAGIRHHTRVLARAVQTAEPRTAVNRAHLDVLHAHLTQVHQLLDQLADAARPPHPAAGRHLVSARTRLWQAITEVHSAFHLLPTVSRDRTDASECHPDRLPEGPPVLTICQRHLAAGHSVRRKTTPTDLSSPLPAHTTWCAR</sequence>
<dbReference type="Pfam" id="PF19751">
    <property type="entry name" value="DUF6238"/>
    <property type="match status" value="1"/>
</dbReference>
<dbReference type="Proteomes" id="UP000324106">
    <property type="component" value="Chromosome"/>
</dbReference>
<dbReference type="OrthoDB" id="4180393at2"/>
<organism evidence="2 3">
    <name type="scientific">Streptomyces venezuelae</name>
    <dbReference type="NCBI Taxonomy" id="54571"/>
    <lineage>
        <taxon>Bacteria</taxon>
        <taxon>Bacillati</taxon>
        <taxon>Actinomycetota</taxon>
        <taxon>Actinomycetes</taxon>
        <taxon>Kitasatosporales</taxon>
        <taxon>Streptomycetaceae</taxon>
        <taxon>Streptomyces</taxon>
    </lineage>
</organism>
<evidence type="ECO:0000256" key="1">
    <source>
        <dbReference type="SAM" id="MobiDB-lite"/>
    </source>
</evidence>
<evidence type="ECO:0000313" key="3">
    <source>
        <dbReference type="Proteomes" id="UP000324106"/>
    </source>
</evidence>
<accession>A0A5P2AKJ4</accession>
<dbReference type="InterPro" id="IPR046205">
    <property type="entry name" value="DUF6238"/>
</dbReference>
<proteinExistence type="predicted"/>
<dbReference type="AlphaFoldDB" id="A0A5P2AKJ4"/>
<dbReference type="RefSeq" id="WP_150264522.1">
    <property type="nucleotide sequence ID" value="NZ_CP029194.1"/>
</dbReference>
<dbReference type="EMBL" id="CP029194">
    <property type="protein sequence ID" value="QES18704.1"/>
    <property type="molecule type" value="Genomic_DNA"/>
</dbReference>
<feature type="region of interest" description="Disordered" evidence="1">
    <location>
        <begin position="135"/>
        <end position="159"/>
    </location>
</feature>
<protein>
    <submittedName>
        <fullName evidence="2">Uncharacterized protein</fullName>
    </submittedName>
</protein>
<evidence type="ECO:0000313" key="2">
    <source>
        <dbReference type="EMBL" id="QES18704.1"/>
    </source>
</evidence>
<reference evidence="2 3" key="1">
    <citation type="submission" date="2018-05" db="EMBL/GenBank/DDBJ databases">
        <title>Streptomyces venezuelae.</title>
        <authorList>
            <person name="Kim W."/>
            <person name="Lee N."/>
            <person name="Cho B.-K."/>
        </authorList>
    </citation>
    <scope>NUCLEOTIDE SEQUENCE [LARGE SCALE GENOMIC DNA]</scope>
    <source>
        <strain evidence="2 3">ATCC 15068</strain>
    </source>
</reference>
<name>A0A5P2AKJ4_STRVZ</name>
<gene>
    <name evidence="2" type="ORF">DEJ46_06055</name>
</gene>